<protein>
    <submittedName>
        <fullName evidence="1">Uncharacterized protein</fullName>
    </submittedName>
</protein>
<name>A0ABQ9FZQ8_9NEOP</name>
<dbReference type="EMBL" id="JARBHB010000017">
    <property type="protein sequence ID" value="KAJ8865716.1"/>
    <property type="molecule type" value="Genomic_DNA"/>
</dbReference>
<reference evidence="1 2" key="1">
    <citation type="submission" date="2023-02" db="EMBL/GenBank/DDBJ databases">
        <title>LHISI_Scaffold_Assembly.</title>
        <authorList>
            <person name="Stuart O.P."/>
            <person name="Cleave R."/>
            <person name="Magrath M.J.L."/>
            <person name="Mikheyev A.S."/>
        </authorList>
    </citation>
    <scope>NUCLEOTIDE SEQUENCE [LARGE SCALE GENOMIC DNA]</scope>
    <source>
        <strain evidence="1">Daus_M_001</strain>
        <tissue evidence="1">Leg muscle</tissue>
    </source>
</reference>
<comment type="caution">
    <text evidence="1">The sequence shown here is derived from an EMBL/GenBank/DDBJ whole genome shotgun (WGS) entry which is preliminary data.</text>
</comment>
<organism evidence="1 2">
    <name type="scientific">Dryococelus australis</name>
    <dbReference type="NCBI Taxonomy" id="614101"/>
    <lineage>
        <taxon>Eukaryota</taxon>
        <taxon>Metazoa</taxon>
        <taxon>Ecdysozoa</taxon>
        <taxon>Arthropoda</taxon>
        <taxon>Hexapoda</taxon>
        <taxon>Insecta</taxon>
        <taxon>Pterygota</taxon>
        <taxon>Neoptera</taxon>
        <taxon>Polyneoptera</taxon>
        <taxon>Phasmatodea</taxon>
        <taxon>Verophasmatodea</taxon>
        <taxon>Anareolatae</taxon>
        <taxon>Phasmatidae</taxon>
        <taxon>Eurycanthinae</taxon>
        <taxon>Dryococelus</taxon>
    </lineage>
</organism>
<keyword evidence="2" id="KW-1185">Reference proteome</keyword>
<proteinExistence type="predicted"/>
<gene>
    <name evidence="1" type="ORF">PR048_033236</name>
</gene>
<sequence>MFYSVEVGALGGPVQSANIVVGVPLHNGLLLGYGGRGGLVVRLLASRPGEQHSIPGLGSSRIPTCENRAGRCRWSASFLGDLPFSATFYSGTAPYSPRFTLIGSQDLAVKNRSNLFTLVLGHPLLNNPLAFLLCRELHLAQNLVSSLLCLACFQLKTVHDKVETVPVTRIPLIPSELPFEFRKLQFPLSVCFPMTINKPRGKTLKFAGVQNHEFDGNKVAGKMS</sequence>
<evidence type="ECO:0000313" key="2">
    <source>
        <dbReference type="Proteomes" id="UP001159363"/>
    </source>
</evidence>
<evidence type="ECO:0000313" key="1">
    <source>
        <dbReference type="EMBL" id="KAJ8865716.1"/>
    </source>
</evidence>
<accession>A0ABQ9FZQ8</accession>
<dbReference type="Proteomes" id="UP001159363">
    <property type="component" value="Chromosome 16"/>
</dbReference>